<evidence type="ECO:0000256" key="1">
    <source>
        <dbReference type="ARBA" id="ARBA00022448"/>
    </source>
</evidence>
<dbReference type="SUPFAM" id="SSF52540">
    <property type="entry name" value="P-loop containing nucleoside triphosphate hydrolases"/>
    <property type="match status" value="1"/>
</dbReference>
<gene>
    <name evidence="5" type="ORF">DLD77_00670</name>
</gene>
<dbReference type="InterPro" id="IPR003439">
    <property type="entry name" value="ABC_transporter-like_ATP-bd"/>
</dbReference>
<dbReference type="Gene3D" id="3.40.50.300">
    <property type="entry name" value="P-loop containing nucleotide triphosphate hydrolases"/>
    <property type="match status" value="1"/>
</dbReference>
<keyword evidence="2" id="KW-0547">Nucleotide-binding</keyword>
<dbReference type="InterPro" id="IPR027417">
    <property type="entry name" value="P-loop_NTPase"/>
</dbReference>
<dbReference type="PROSITE" id="PS50893">
    <property type="entry name" value="ABC_TRANSPORTER_2"/>
    <property type="match status" value="1"/>
</dbReference>
<organism evidence="5 6">
    <name type="scientific">Chitinophaga alhagiae</name>
    <dbReference type="NCBI Taxonomy" id="2203219"/>
    <lineage>
        <taxon>Bacteria</taxon>
        <taxon>Pseudomonadati</taxon>
        <taxon>Bacteroidota</taxon>
        <taxon>Chitinophagia</taxon>
        <taxon>Chitinophagales</taxon>
        <taxon>Chitinophagaceae</taxon>
        <taxon>Chitinophaga</taxon>
    </lineage>
</organism>
<sequence>MEGHIISMQGITKRFNGKTALDKVQFTIEKGDSVAVLGRNGAGKTTLLRILLGLLQQTEGTVLYEGQPQLTLAFRKKTGFYIGKEYLPEELSGMEYLQFLNHLYNGGRLRSDEELRGLMDYFFEGADAAGKAIGAYSFGMMQKAGICGALVNQPELLVLDEPFSGLDAFSCKKLLAFLQQYKQQRTLLLSSHDLSFVEKICNKLLVIDAGKVCYYNTMEDFTVNGRNSLEESLFRLLYPQESDNEKISWLIE</sequence>
<dbReference type="InterPro" id="IPR017871">
    <property type="entry name" value="ABC_transporter-like_CS"/>
</dbReference>
<proteinExistence type="predicted"/>
<dbReference type="Pfam" id="PF00005">
    <property type="entry name" value="ABC_tran"/>
    <property type="match status" value="1"/>
</dbReference>
<dbReference type="CDD" id="cd03230">
    <property type="entry name" value="ABC_DR_subfamily_A"/>
    <property type="match status" value="1"/>
</dbReference>
<evidence type="ECO:0000313" key="5">
    <source>
        <dbReference type="EMBL" id="AWO00323.1"/>
    </source>
</evidence>
<dbReference type="PANTHER" id="PTHR42939">
    <property type="entry name" value="ABC TRANSPORTER ATP-BINDING PROTEIN ALBC-RELATED"/>
    <property type="match status" value="1"/>
</dbReference>
<dbReference type="InterPro" id="IPR051782">
    <property type="entry name" value="ABC_Transporter_VariousFunc"/>
</dbReference>
<name>A0ABN5LQ86_9BACT</name>
<keyword evidence="1" id="KW-0813">Transport</keyword>
<reference evidence="5 6" key="1">
    <citation type="submission" date="2018-05" db="EMBL/GenBank/DDBJ databases">
        <title>Chitinophaga sp. nov., isolated from rhizosphere soil of Alhagi.</title>
        <authorList>
            <person name="Liu Y."/>
        </authorList>
    </citation>
    <scope>NUCLEOTIDE SEQUENCE [LARGE SCALE GENOMIC DNA]</scope>
    <source>
        <strain evidence="5 6">T22</strain>
    </source>
</reference>
<dbReference type="EMBL" id="CP029600">
    <property type="protein sequence ID" value="AWO00323.1"/>
    <property type="molecule type" value="Genomic_DNA"/>
</dbReference>
<keyword evidence="3" id="KW-0067">ATP-binding</keyword>
<evidence type="ECO:0000256" key="3">
    <source>
        <dbReference type="ARBA" id="ARBA00022840"/>
    </source>
</evidence>
<evidence type="ECO:0000259" key="4">
    <source>
        <dbReference type="PROSITE" id="PS50893"/>
    </source>
</evidence>
<dbReference type="Proteomes" id="UP000246099">
    <property type="component" value="Chromosome"/>
</dbReference>
<dbReference type="InterPro" id="IPR003593">
    <property type="entry name" value="AAA+_ATPase"/>
</dbReference>
<evidence type="ECO:0000256" key="2">
    <source>
        <dbReference type="ARBA" id="ARBA00022741"/>
    </source>
</evidence>
<protein>
    <recommendedName>
        <fullName evidence="4">ABC transporter domain-containing protein</fullName>
    </recommendedName>
</protein>
<keyword evidence="6" id="KW-1185">Reference proteome</keyword>
<dbReference type="RefSeq" id="WP_119075623.1">
    <property type="nucleotide sequence ID" value="NZ_CP029600.1"/>
</dbReference>
<dbReference type="PROSITE" id="PS00211">
    <property type="entry name" value="ABC_TRANSPORTER_1"/>
    <property type="match status" value="1"/>
</dbReference>
<dbReference type="SMART" id="SM00382">
    <property type="entry name" value="AAA"/>
    <property type="match status" value="1"/>
</dbReference>
<dbReference type="PANTHER" id="PTHR42939:SF1">
    <property type="entry name" value="ABC TRANSPORTER ATP-BINDING PROTEIN ALBC-RELATED"/>
    <property type="match status" value="1"/>
</dbReference>
<evidence type="ECO:0000313" key="6">
    <source>
        <dbReference type="Proteomes" id="UP000246099"/>
    </source>
</evidence>
<accession>A0ABN5LQ86</accession>
<feature type="domain" description="ABC transporter" evidence="4">
    <location>
        <begin position="6"/>
        <end position="234"/>
    </location>
</feature>